<keyword evidence="4 6" id="KW-1133">Transmembrane helix</keyword>
<feature type="transmembrane region" description="Helical" evidence="6">
    <location>
        <begin position="223"/>
        <end position="246"/>
    </location>
</feature>
<name>A0A381S231_9ZZZZ</name>
<evidence type="ECO:0008006" key="8">
    <source>
        <dbReference type="Google" id="ProtNLM"/>
    </source>
</evidence>
<feature type="transmembrane region" description="Helical" evidence="6">
    <location>
        <begin position="133"/>
        <end position="152"/>
    </location>
</feature>
<feature type="transmembrane region" description="Helical" evidence="6">
    <location>
        <begin position="83"/>
        <end position="102"/>
    </location>
</feature>
<gene>
    <name evidence="7" type="ORF">METZ01_LOCUS50996</name>
</gene>
<keyword evidence="2" id="KW-1003">Cell membrane</keyword>
<evidence type="ECO:0000256" key="2">
    <source>
        <dbReference type="ARBA" id="ARBA00022475"/>
    </source>
</evidence>
<dbReference type="InterPro" id="IPR043428">
    <property type="entry name" value="LivM-like"/>
</dbReference>
<dbReference type="EMBL" id="UINC01002576">
    <property type="protein sequence ID" value="SUZ98142.1"/>
    <property type="molecule type" value="Genomic_DNA"/>
</dbReference>
<dbReference type="GO" id="GO:0005886">
    <property type="term" value="C:plasma membrane"/>
    <property type="evidence" value="ECO:0007669"/>
    <property type="project" value="UniProtKB-SubCell"/>
</dbReference>
<feature type="transmembrane region" description="Helical" evidence="6">
    <location>
        <begin position="258"/>
        <end position="277"/>
    </location>
</feature>
<feature type="transmembrane region" description="Helical" evidence="6">
    <location>
        <begin position="47"/>
        <end position="71"/>
    </location>
</feature>
<dbReference type="GO" id="GO:0015658">
    <property type="term" value="F:branched-chain amino acid transmembrane transporter activity"/>
    <property type="evidence" value="ECO:0007669"/>
    <property type="project" value="InterPro"/>
</dbReference>
<dbReference type="AlphaFoldDB" id="A0A381S231"/>
<protein>
    <recommendedName>
        <fullName evidence="8">Branched-chain amino acid ABC transporter permease</fullName>
    </recommendedName>
</protein>
<sequence>MHVLILILIWGFVYTGWSIMGRFGLVSLGHGAFLGIGGYTVAMLWNFYGITPWLGIPIALILATIVALIVGYPCFQFRIIGHYFALVTLALAEVVRLVIIGMREYTGGSLGMTPQRYGEGMSVYAFQFVEKDYFYGIVLLSWVFGIWVWNLVDGSMARYSMEAISDDEDASASVGINVTREKLKITILSAWLTAFGGVLYGQYQMYLNPDTIAGISVSLQIVFASIVGGMYVALGPTVGAVITILLSESLRILVGVELAGLDGTIYGIMLILFIIFLPRGILGSGWAKPLEILRFPKDKPG</sequence>
<accession>A0A381S231</accession>
<comment type="subcellular location">
    <subcellularLocation>
        <location evidence="1">Cell membrane</location>
        <topology evidence="1">Multi-pass membrane protein</topology>
    </subcellularLocation>
</comment>
<dbReference type="InterPro" id="IPR001851">
    <property type="entry name" value="ABC_transp_permease"/>
</dbReference>
<keyword evidence="3 6" id="KW-0812">Transmembrane</keyword>
<evidence type="ECO:0000256" key="4">
    <source>
        <dbReference type="ARBA" id="ARBA00022989"/>
    </source>
</evidence>
<evidence type="ECO:0000256" key="6">
    <source>
        <dbReference type="SAM" id="Phobius"/>
    </source>
</evidence>
<keyword evidence="5 6" id="KW-0472">Membrane</keyword>
<evidence type="ECO:0000256" key="5">
    <source>
        <dbReference type="ARBA" id="ARBA00023136"/>
    </source>
</evidence>
<organism evidence="7">
    <name type="scientific">marine metagenome</name>
    <dbReference type="NCBI Taxonomy" id="408172"/>
    <lineage>
        <taxon>unclassified sequences</taxon>
        <taxon>metagenomes</taxon>
        <taxon>ecological metagenomes</taxon>
    </lineage>
</organism>
<feature type="transmembrane region" description="Helical" evidence="6">
    <location>
        <begin position="185"/>
        <end position="203"/>
    </location>
</feature>
<evidence type="ECO:0000256" key="1">
    <source>
        <dbReference type="ARBA" id="ARBA00004651"/>
    </source>
</evidence>
<dbReference type="CDD" id="cd06581">
    <property type="entry name" value="TM_PBP1_LivM_like"/>
    <property type="match status" value="1"/>
</dbReference>
<dbReference type="Pfam" id="PF02653">
    <property type="entry name" value="BPD_transp_2"/>
    <property type="match status" value="1"/>
</dbReference>
<proteinExistence type="predicted"/>
<evidence type="ECO:0000256" key="3">
    <source>
        <dbReference type="ARBA" id="ARBA00022692"/>
    </source>
</evidence>
<evidence type="ECO:0000313" key="7">
    <source>
        <dbReference type="EMBL" id="SUZ98142.1"/>
    </source>
</evidence>
<dbReference type="PANTHER" id="PTHR30482:SF10">
    <property type="entry name" value="HIGH-AFFINITY BRANCHED-CHAIN AMINO ACID TRANSPORT PROTEIN BRAE"/>
    <property type="match status" value="1"/>
</dbReference>
<dbReference type="PANTHER" id="PTHR30482">
    <property type="entry name" value="HIGH-AFFINITY BRANCHED-CHAIN AMINO ACID TRANSPORT SYSTEM PERMEASE"/>
    <property type="match status" value="1"/>
</dbReference>
<reference evidence="7" key="1">
    <citation type="submission" date="2018-05" db="EMBL/GenBank/DDBJ databases">
        <authorList>
            <person name="Lanie J.A."/>
            <person name="Ng W.-L."/>
            <person name="Kazmierczak K.M."/>
            <person name="Andrzejewski T.M."/>
            <person name="Davidsen T.M."/>
            <person name="Wayne K.J."/>
            <person name="Tettelin H."/>
            <person name="Glass J.I."/>
            <person name="Rusch D."/>
            <person name="Podicherti R."/>
            <person name="Tsui H.-C.T."/>
            <person name="Winkler M.E."/>
        </authorList>
    </citation>
    <scope>NUCLEOTIDE SEQUENCE</scope>
</reference>